<proteinExistence type="predicted"/>
<feature type="region of interest" description="Disordered" evidence="1">
    <location>
        <begin position="1"/>
        <end position="21"/>
    </location>
</feature>
<gene>
    <name evidence="2" type="ORF">TetV_527</name>
</gene>
<reference evidence="2" key="1">
    <citation type="journal article" date="2018" name="Virology">
        <title>A giant virus infecting green algae encodes key fermentation genes.</title>
        <authorList>
            <person name="Schvarcz C.R."/>
            <person name="Steward G.F."/>
        </authorList>
    </citation>
    <scope>NUCLEOTIDE SEQUENCE [LARGE SCALE GENOMIC DNA]</scope>
</reference>
<accession>A0A2P0VPA6</accession>
<feature type="compositionally biased region" description="Basic residues" evidence="1">
    <location>
        <begin position="1"/>
        <end position="11"/>
    </location>
</feature>
<dbReference type="Proteomes" id="UP000244773">
    <property type="component" value="Segment"/>
</dbReference>
<name>A0A2P0VPA6_9VIRU</name>
<evidence type="ECO:0000313" key="2">
    <source>
        <dbReference type="EMBL" id="AUF82609.1"/>
    </source>
</evidence>
<organism evidence="2">
    <name type="scientific">Tetraselmis virus 1</name>
    <dbReference type="NCBI Taxonomy" id="2060617"/>
    <lineage>
        <taxon>Viruses</taxon>
        <taxon>Varidnaviria</taxon>
        <taxon>Bamfordvirae</taxon>
        <taxon>Nucleocytoviricota</taxon>
        <taxon>Megaviricetes</taxon>
        <taxon>Imitervirales</taxon>
        <taxon>Allomimiviridae</taxon>
        <taxon>Oceanusvirus</taxon>
        <taxon>Oceanusvirus kaneohense</taxon>
    </lineage>
</organism>
<protein>
    <submittedName>
        <fullName evidence="2">Uncharacterized protein</fullName>
    </submittedName>
</protein>
<sequence length="105" mass="11927">MGFFSSKKKNNKPSSSLPNKIKHDNLSFEAIDDIVDDFMKDKAINQSWIPDVIEQTLYKNMLRLVLGLMARIVDGVSISFMGHKIVMDMTPNTEELVDVEAQVRP</sequence>
<evidence type="ECO:0000313" key="3">
    <source>
        <dbReference type="Proteomes" id="UP000244773"/>
    </source>
</evidence>
<keyword evidence="3" id="KW-1185">Reference proteome</keyword>
<dbReference type="EMBL" id="KY322437">
    <property type="protein sequence ID" value="AUF82609.1"/>
    <property type="molecule type" value="Genomic_DNA"/>
</dbReference>
<evidence type="ECO:0000256" key="1">
    <source>
        <dbReference type="SAM" id="MobiDB-lite"/>
    </source>
</evidence>